<evidence type="ECO:0000313" key="2">
    <source>
        <dbReference type="Proteomes" id="UP001166021"/>
    </source>
</evidence>
<dbReference type="EMBL" id="JABTCF010000001">
    <property type="protein sequence ID" value="MBD0776708.1"/>
    <property type="molecule type" value="Genomic_DNA"/>
</dbReference>
<evidence type="ECO:0000313" key="1">
    <source>
        <dbReference type="EMBL" id="MBD0776708.1"/>
    </source>
</evidence>
<protein>
    <recommendedName>
        <fullName evidence="3">Lipocalin-like domain-containing protein</fullName>
    </recommendedName>
</protein>
<evidence type="ECO:0008006" key="3">
    <source>
        <dbReference type="Google" id="ProtNLM"/>
    </source>
</evidence>
<organism evidence="1 2">
    <name type="scientific">Maribacter aquimaris</name>
    <dbReference type="NCBI Taxonomy" id="2737171"/>
    <lineage>
        <taxon>Bacteria</taxon>
        <taxon>Pseudomonadati</taxon>
        <taxon>Bacteroidota</taxon>
        <taxon>Flavobacteriia</taxon>
        <taxon>Flavobacteriales</taxon>
        <taxon>Flavobacteriaceae</taxon>
        <taxon>Maribacter</taxon>
    </lineage>
</organism>
<dbReference type="Proteomes" id="UP001166021">
    <property type="component" value="Unassembled WGS sequence"/>
</dbReference>
<dbReference type="PROSITE" id="PS51257">
    <property type="entry name" value="PROKAR_LIPOPROTEIN"/>
    <property type="match status" value="1"/>
</dbReference>
<keyword evidence="2" id="KW-1185">Reference proteome</keyword>
<proteinExistence type="predicted"/>
<dbReference type="RefSeq" id="WP_188242232.1">
    <property type="nucleotide sequence ID" value="NZ_JABTCF010000001.1"/>
</dbReference>
<accession>A0ABR7UWI7</accession>
<gene>
    <name evidence="1" type="ORF">HPE56_02785</name>
</gene>
<sequence length="131" mass="14998">MKYFFPFLFLLILGCADDDLKGGEIDHEIIGQWQLEATKISPGGIVDWTQVDDGAIYDFQGDGSLELSKWDGCKAPVFGTFAIAEEKLYLRFFCNSELYEPVYRILVEEKKLILGFIGCIEECSYRFTRLD</sequence>
<name>A0ABR7UWI7_9FLAO</name>
<reference evidence="1" key="1">
    <citation type="submission" date="2020-05" db="EMBL/GenBank/DDBJ databases">
        <title>The draft genome sequence of Maribacter sp. ANRC-HE7.</title>
        <authorList>
            <person name="Mu L."/>
        </authorList>
    </citation>
    <scope>NUCLEOTIDE SEQUENCE</scope>
    <source>
        <strain evidence="1">ANRC-HE7</strain>
    </source>
</reference>
<comment type="caution">
    <text evidence="1">The sequence shown here is derived from an EMBL/GenBank/DDBJ whole genome shotgun (WGS) entry which is preliminary data.</text>
</comment>